<comment type="caution">
    <text evidence="2">The sequence shown here is derived from an EMBL/GenBank/DDBJ whole genome shotgun (WGS) entry which is preliminary data.</text>
</comment>
<dbReference type="GO" id="GO:0052834">
    <property type="term" value="F:inositol monophosphate phosphatase activity"/>
    <property type="evidence" value="ECO:0007669"/>
    <property type="project" value="UniProtKB-EC"/>
</dbReference>
<keyword evidence="1" id="KW-0732">Signal</keyword>
<keyword evidence="2" id="KW-0378">Hydrolase</keyword>
<dbReference type="RefSeq" id="WP_021777229.1">
    <property type="nucleotide sequence ID" value="NZ_AWXE01000004.1"/>
</dbReference>
<dbReference type="STRING" id="1397666.RS24_01248"/>
<accession>U2WRT0</accession>
<evidence type="ECO:0000256" key="1">
    <source>
        <dbReference type="SAM" id="SignalP"/>
    </source>
</evidence>
<feature type="chain" id="PRO_5004636770" evidence="1">
    <location>
        <begin position="30"/>
        <end position="92"/>
    </location>
</feature>
<proteinExistence type="predicted"/>
<dbReference type="Proteomes" id="UP000016762">
    <property type="component" value="Unassembled WGS sequence"/>
</dbReference>
<dbReference type="EMBL" id="AWXE01000004">
    <property type="protein sequence ID" value="ERL46250.1"/>
    <property type="molecule type" value="Genomic_DNA"/>
</dbReference>
<gene>
    <name evidence="2" type="ORF">RS24_01248</name>
</gene>
<organism evidence="2 3">
    <name type="scientific">Candidatus Micropelagius thuwalensis</name>
    <dbReference type="NCBI Taxonomy" id="1397666"/>
    <lineage>
        <taxon>Bacteria</taxon>
        <taxon>Pseudomonadati</taxon>
        <taxon>Pseudomonadota</taxon>
        <taxon>Alphaproteobacteria</taxon>
        <taxon>PS1 clade</taxon>
        <taxon>Candidatus Micropelagius</taxon>
    </lineage>
</organism>
<sequence>MRLVRWVGAIYYVALCFVALSLAVTQVSAAGKTYKSSKDEEKPEYEICRLKELLREEEGNSCVYSRQSGGREVVIKIDNSVICQAQFRCKKE</sequence>
<dbReference type="OrthoDB" id="7356458at2"/>
<keyword evidence="3" id="KW-1185">Reference proteome</keyword>
<evidence type="ECO:0000313" key="2">
    <source>
        <dbReference type="EMBL" id="ERL46250.1"/>
    </source>
</evidence>
<name>U2WRT0_9PROT</name>
<dbReference type="AlphaFoldDB" id="U2WRT0"/>
<protein>
    <submittedName>
        <fullName evidence="2">Myo-inositol-1or 4-monophosphatase protein</fullName>
        <ecNumber evidence="2">3.1.3.25</ecNumber>
    </submittedName>
</protein>
<evidence type="ECO:0000313" key="3">
    <source>
        <dbReference type="Proteomes" id="UP000016762"/>
    </source>
</evidence>
<dbReference type="EC" id="3.1.3.25" evidence="2"/>
<reference evidence="2 3" key="1">
    <citation type="journal article" date="2014" name="FEMS Microbiol. Ecol.">
        <title>Genomic differentiation among two strains of the PS1 clade isolated from geographically separated marine habitats.</title>
        <authorList>
            <person name="Jimenez-Infante F."/>
            <person name="Ngugi D.K."/>
            <person name="Alam I."/>
            <person name="Rashid M."/>
            <person name="Baalawi W."/>
            <person name="Kamau A.A."/>
            <person name="Bajic V.B."/>
            <person name="Stingl U."/>
        </authorList>
    </citation>
    <scope>NUCLEOTIDE SEQUENCE [LARGE SCALE GENOMIC DNA]</scope>
    <source>
        <strain evidence="2 3">RS24</strain>
    </source>
</reference>
<feature type="signal peptide" evidence="1">
    <location>
        <begin position="1"/>
        <end position="29"/>
    </location>
</feature>